<dbReference type="InterPro" id="IPR036770">
    <property type="entry name" value="Ankyrin_rpt-contain_sf"/>
</dbReference>
<dbReference type="OrthoDB" id="432281at2759"/>
<dbReference type="SUPFAM" id="SSF48403">
    <property type="entry name" value="Ankyrin repeat"/>
    <property type="match status" value="1"/>
</dbReference>
<feature type="repeat" description="ANK" evidence="3">
    <location>
        <begin position="234"/>
        <end position="258"/>
    </location>
</feature>
<evidence type="ECO:0000313" key="5">
    <source>
        <dbReference type="EMBL" id="CAE7310695.1"/>
    </source>
</evidence>
<keyword evidence="6" id="KW-1185">Reference proteome</keyword>
<feature type="region of interest" description="Disordered" evidence="4">
    <location>
        <begin position="384"/>
        <end position="405"/>
    </location>
</feature>
<dbReference type="InterPro" id="IPR002110">
    <property type="entry name" value="Ankyrin_rpt"/>
</dbReference>
<dbReference type="SMART" id="SM00248">
    <property type="entry name" value="ANK"/>
    <property type="match status" value="4"/>
</dbReference>
<evidence type="ECO:0000256" key="2">
    <source>
        <dbReference type="ARBA" id="ARBA00023043"/>
    </source>
</evidence>
<dbReference type="PROSITE" id="PS50088">
    <property type="entry name" value="ANK_REPEAT"/>
    <property type="match status" value="1"/>
</dbReference>
<gene>
    <name evidence="5" type="primary">ascc3</name>
    <name evidence="5" type="ORF">SNAT2548_LOCUS16323</name>
</gene>
<evidence type="ECO:0000256" key="1">
    <source>
        <dbReference type="ARBA" id="ARBA00022737"/>
    </source>
</evidence>
<sequence>MERQGKRGTSLEVLKLSGNPIYALTWACDLTVLALKELLSPHAETPAQFLELIHENHILGDLEVISLHPDKPTTLFAYRKDPPPLLEFLRNLIKGRFVRRFRHANAFMASRKAAARVVKYILAADSDGSVVNQKEAAWYDPFDDFDEYRNCTALHYAACFGETQICKALLDHPRFEQANSLADVAMPFSYSSVMDFVGSSCTALHCAVAWYRPEVCSLLLHHSCFSAVGEQNAGGQTVLHMAVLNGETDLVAELLQDGRIDAGARTLEGLTAVELALLIRVELSCYGGCRGKYDKILALLLERSPDADSVNVLSVALATFDKPLEQVALSCLRRRGKFLAGMHVGNGRLDASQFFRNELAQKEDRWRKKFVQKQKEFSRKQNVAAKRLRNRQSSDEEQLTRRPAHTRARDACAFGADDWQIYR</sequence>
<dbReference type="Pfam" id="PF12796">
    <property type="entry name" value="Ank_2"/>
    <property type="match status" value="1"/>
</dbReference>
<reference evidence="5" key="1">
    <citation type="submission" date="2021-02" db="EMBL/GenBank/DDBJ databases">
        <authorList>
            <person name="Dougan E. K."/>
            <person name="Rhodes N."/>
            <person name="Thang M."/>
            <person name="Chan C."/>
        </authorList>
    </citation>
    <scope>NUCLEOTIDE SEQUENCE</scope>
</reference>
<dbReference type="Proteomes" id="UP000604046">
    <property type="component" value="Unassembled WGS sequence"/>
</dbReference>
<evidence type="ECO:0000313" key="6">
    <source>
        <dbReference type="Proteomes" id="UP000604046"/>
    </source>
</evidence>
<evidence type="ECO:0000256" key="4">
    <source>
        <dbReference type="SAM" id="MobiDB-lite"/>
    </source>
</evidence>
<dbReference type="Pfam" id="PF00023">
    <property type="entry name" value="Ank"/>
    <property type="match status" value="1"/>
</dbReference>
<dbReference type="Gene3D" id="1.25.40.20">
    <property type="entry name" value="Ankyrin repeat-containing domain"/>
    <property type="match status" value="1"/>
</dbReference>
<comment type="caution">
    <text evidence="5">The sequence shown here is derived from an EMBL/GenBank/DDBJ whole genome shotgun (WGS) entry which is preliminary data.</text>
</comment>
<dbReference type="PANTHER" id="PTHR24198:SF165">
    <property type="entry name" value="ANKYRIN REPEAT-CONTAINING PROTEIN-RELATED"/>
    <property type="match status" value="1"/>
</dbReference>
<dbReference type="PROSITE" id="PS50297">
    <property type="entry name" value="ANK_REP_REGION"/>
    <property type="match status" value="1"/>
</dbReference>
<protein>
    <submittedName>
        <fullName evidence="5">Ascc3 protein</fullName>
    </submittedName>
</protein>
<proteinExistence type="predicted"/>
<keyword evidence="1" id="KW-0677">Repeat</keyword>
<dbReference type="PANTHER" id="PTHR24198">
    <property type="entry name" value="ANKYRIN REPEAT AND PROTEIN KINASE DOMAIN-CONTAINING PROTEIN"/>
    <property type="match status" value="1"/>
</dbReference>
<accession>A0A812NRE2</accession>
<evidence type="ECO:0000256" key="3">
    <source>
        <dbReference type="PROSITE-ProRule" id="PRU00023"/>
    </source>
</evidence>
<keyword evidence="2 3" id="KW-0040">ANK repeat</keyword>
<name>A0A812NRE2_9DINO</name>
<organism evidence="5 6">
    <name type="scientific">Symbiodinium natans</name>
    <dbReference type="NCBI Taxonomy" id="878477"/>
    <lineage>
        <taxon>Eukaryota</taxon>
        <taxon>Sar</taxon>
        <taxon>Alveolata</taxon>
        <taxon>Dinophyceae</taxon>
        <taxon>Suessiales</taxon>
        <taxon>Symbiodiniaceae</taxon>
        <taxon>Symbiodinium</taxon>
    </lineage>
</organism>
<dbReference type="AlphaFoldDB" id="A0A812NRE2"/>
<dbReference type="EMBL" id="CAJNDS010002079">
    <property type="protein sequence ID" value="CAE7310695.1"/>
    <property type="molecule type" value="Genomic_DNA"/>
</dbReference>